<reference evidence="2" key="1">
    <citation type="journal article" date="2019" name="Int. J. Syst. Evol. Microbiol.">
        <title>The Global Catalogue of Microorganisms (GCM) 10K type strain sequencing project: providing services to taxonomists for standard genome sequencing and annotation.</title>
        <authorList>
            <consortium name="The Broad Institute Genomics Platform"/>
            <consortium name="The Broad Institute Genome Sequencing Center for Infectious Disease"/>
            <person name="Wu L."/>
            <person name="Ma J."/>
        </authorList>
    </citation>
    <scope>NUCLEOTIDE SEQUENCE [LARGE SCALE GENOMIC DNA]</scope>
    <source>
        <strain evidence="2">CGMCC 1.15111</strain>
    </source>
</reference>
<evidence type="ECO:0000313" key="2">
    <source>
        <dbReference type="Proteomes" id="UP000658258"/>
    </source>
</evidence>
<sequence>MEKVNPHIDLGTGYVLISRLPFDQAIKIREFLPESSTLSFNTAEGFVSDALEYSLYEYWYDFHHTSPEPEFDF</sequence>
<organism evidence="1 2">
    <name type="scientific">Roseivirga thermotolerans</name>
    <dbReference type="NCBI Taxonomy" id="1758176"/>
    <lineage>
        <taxon>Bacteria</taxon>
        <taxon>Pseudomonadati</taxon>
        <taxon>Bacteroidota</taxon>
        <taxon>Cytophagia</taxon>
        <taxon>Cytophagales</taxon>
        <taxon>Roseivirgaceae</taxon>
        <taxon>Roseivirga</taxon>
    </lineage>
</organism>
<accession>A0ABQ3I7V0</accession>
<name>A0ABQ3I7V0_9BACT</name>
<proteinExistence type="predicted"/>
<comment type="caution">
    <text evidence="1">The sequence shown here is derived from an EMBL/GenBank/DDBJ whole genome shotgun (WGS) entry which is preliminary data.</text>
</comment>
<dbReference type="EMBL" id="BNAG01000001">
    <property type="protein sequence ID" value="GHE57730.1"/>
    <property type="molecule type" value="Genomic_DNA"/>
</dbReference>
<dbReference type="Proteomes" id="UP000658258">
    <property type="component" value="Unassembled WGS sequence"/>
</dbReference>
<evidence type="ECO:0000313" key="1">
    <source>
        <dbReference type="EMBL" id="GHE57730.1"/>
    </source>
</evidence>
<dbReference type="RefSeq" id="WP_189629180.1">
    <property type="nucleotide sequence ID" value="NZ_BNAG01000001.1"/>
</dbReference>
<keyword evidence="2" id="KW-1185">Reference proteome</keyword>
<protein>
    <submittedName>
        <fullName evidence="1">Uncharacterized protein</fullName>
    </submittedName>
</protein>
<gene>
    <name evidence="1" type="ORF">GCM10011340_11000</name>
</gene>